<organism evidence="2 3">
    <name type="scientific">Euzebyella saccharophila</name>
    <dbReference type="NCBI Taxonomy" id="679664"/>
    <lineage>
        <taxon>Bacteria</taxon>
        <taxon>Pseudomonadati</taxon>
        <taxon>Bacteroidota</taxon>
        <taxon>Flavobacteriia</taxon>
        <taxon>Flavobacteriales</taxon>
        <taxon>Flavobacteriaceae</taxon>
        <taxon>Euzebyella</taxon>
    </lineage>
</organism>
<dbReference type="Proteomes" id="UP001595814">
    <property type="component" value="Unassembled WGS sequence"/>
</dbReference>
<name>A0ABV8JRK7_9FLAO</name>
<feature type="signal peptide" evidence="1">
    <location>
        <begin position="1"/>
        <end position="27"/>
    </location>
</feature>
<dbReference type="EMBL" id="JBHSAW010000004">
    <property type="protein sequence ID" value="MFC4095168.1"/>
    <property type="molecule type" value="Genomic_DNA"/>
</dbReference>
<evidence type="ECO:0000313" key="2">
    <source>
        <dbReference type="EMBL" id="MFC4095168.1"/>
    </source>
</evidence>
<reference evidence="3" key="1">
    <citation type="journal article" date="2019" name="Int. J. Syst. Evol. Microbiol.">
        <title>The Global Catalogue of Microorganisms (GCM) 10K type strain sequencing project: providing services to taxonomists for standard genome sequencing and annotation.</title>
        <authorList>
            <consortium name="The Broad Institute Genomics Platform"/>
            <consortium name="The Broad Institute Genome Sequencing Center for Infectious Disease"/>
            <person name="Wu L."/>
            <person name="Ma J."/>
        </authorList>
    </citation>
    <scope>NUCLEOTIDE SEQUENCE [LARGE SCALE GENOMIC DNA]</scope>
    <source>
        <strain evidence="3">CECT 7477</strain>
    </source>
</reference>
<evidence type="ECO:0000256" key="1">
    <source>
        <dbReference type="SAM" id="SignalP"/>
    </source>
</evidence>
<dbReference type="RefSeq" id="WP_192461117.1">
    <property type="nucleotide sequence ID" value="NZ_JACYFJ010000001.1"/>
</dbReference>
<accession>A0ABV8JRK7</accession>
<protein>
    <recommendedName>
        <fullName evidence="4">Transporter</fullName>
    </recommendedName>
</protein>
<sequence length="314" mass="33415">MKKQKANFLLGFVPIIAMALLAPSLNAQGLIDGFYSPKGDMSITASYTGTSYDEFYVGEEKTGPVPAHEKITQNILGLYAKYGLSDSFTLIVNALYISAKGEGAPDPISGNTEESGFQDFSIAAKYRPFSTSFAGGRLDGITALGFDIPIGYKSNSILAIGNGAFKTNLHLGGHLFLNQGFFTTVVLGYSLRGKTNDDFNVNNGEDYDVPNAFLGSLKLGYASAKFYGEAWLDHQSTSSDGVDIMGPGFAGNFPETKVDYTRFGVSAYVPVVSGLGLSAGYGTVVNGRNIGDTNFFNVGVTYSFSTLSSMKTAQ</sequence>
<keyword evidence="1" id="KW-0732">Signal</keyword>
<feature type="chain" id="PRO_5045770251" description="Transporter" evidence="1">
    <location>
        <begin position="28"/>
        <end position="314"/>
    </location>
</feature>
<proteinExistence type="predicted"/>
<keyword evidence="3" id="KW-1185">Reference proteome</keyword>
<gene>
    <name evidence="2" type="ORF">ACFOUT_04740</name>
</gene>
<evidence type="ECO:0008006" key="4">
    <source>
        <dbReference type="Google" id="ProtNLM"/>
    </source>
</evidence>
<comment type="caution">
    <text evidence="2">The sequence shown here is derived from an EMBL/GenBank/DDBJ whole genome shotgun (WGS) entry which is preliminary data.</text>
</comment>
<evidence type="ECO:0000313" key="3">
    <source>
        <dbReference type="Proteomes" id="UP001595814"/>
    </source>
</evidence>